<reference evidence="2" key="1">
    <citation type="submission" date="2020-05" db="EMBL/GenBank/DDBJ databases">
        <authorList>
            <person name="Chiriac C."/>
            <person name="Salcher M."/>
            <person name="Ghai R."/>
            <person name="Kavagutti S V."/>
        </authorList>
    </citation>
    <scope>NUCLEOTIDE SEQUENCE</scope>
</reference>
<name>A0A6J6EKS8_9ZZZZ</name>
<keyword evidence="1" id="KW-0812">Transmembrane</keyword>
<evidence type="ECO:0000256" key="1">
    <source>
        <dbReference type="SAM" id="Phobius"/>
    </source>
</evidence>
<keyword evidence="1" id="KW-0472">Membrane</keyword>
<feature type="transmembrane region" description="Helical" evidence="1">
    <location>
        <begin position="357"/>
        <end position="380"/>
    </location>
</feature>
<feature type="transmembrane region" description="Helical" evidence="1">
    <location>
        <begin position="67"/>
        <end position="88"/>
    </location>
</feature>
<feature type="transmembrane region" description="Helical" evidence="1">
    <location>
        <begin position="126"/>
        <end position="150"/>
    </location>
</feature>
<protein>
    <submittedName>
        <fullName evidence="2">Unannotated protein</fullName>
    </submittedName>
</protein>
<feature type="transmembrane region" description="Helical" evidence="1">
    <location>
        <begin position="180"/>
        <end position="200"/>
    </location>
</feature>
<feature type="transmembrane region" description="Helical" evidence="1">
    <location>
        <begin position="387"/>
        <end position="406"/>
    </location>
</feature>
<feature type="transmembrane region" description="Helical" evidence="1">
    <location>
        <begin position="6"/>
        <end position="23"/>
    </location>
</feature>
<evidence type="ECO:0000313" key="2">
    <source>
        <dbReference type="EMBL" id="CAB4575744.1"/>
    </source>
</evidence>
<gene>
    <name evidence="2" type="ORF">UFOPK1740_00549</name>
</gene>
<keyword evidence="1" id="KW-1133">Transmembrane helix</keyword>
<dbReference type="EMBL" id="CAEZTU010000016">
    <property type="protein sequence ID" value="CAB4575744.1"/>
    <property type="molecule type" value="Genomic_DNA"/>
</dbReference>
<dbReference type="AlphaFoldDB" id="A0A6J6EKS8"/>
<proteinExistence type="predicted"/>
<feature type="transmembrane region" description="Helical" evidence="1">
    <location>
        <begin position="156"/>
        <end position="173"/>
    </location>
</feature>
<accession>A0A6J6EKS8</accession>
<sequence>MTAILRFIAPFALLVSVNIFWLLSSWPISMSPDSLNVWSQIQNGVYQNDHPVTYTIFVKIFSLGGNYLSLVSAVQLSILSIGILSVSYSLSRNFPLSMVITSLVMITPTAGALASTLWKDVPFVGLLLIGFSLLVKNHTFFGLIFITLGASLRHNGWTFLLSIAIFMTLFLILKNYSLRRYLWVIITSAVLSFSIIFLSAKLLDAKSASTWLTWSPALADLAYIASRTPNNNSEIHETVALYSTGDSLARSADCTNINGMVFSPGFNENNIDKNLGKILREFLDLAKSDPKLILRLHSCRAQAFLPPPLSSGPSYFYWTQMIIMEPNDYSLTPSPPIPLVRELGLKVWSVWDSQLKILLWPGLIVLVASFLFFIYLRIYLKQFNDVLLFWFISMWGALISIIPWSVAQDFRYALFSYLIAQIIIFITTYQVFHRIKIRVSVKN</sequence>
<organism evidence="2">
    <name type="scientific">freshwater metagenome</name>
    <dbReference type="NCBI Taxonomy" id="449393"/>
    <lineage>
        <taxon>unclassified sequences</taxon>
        <taxon>metagenomes</taxon>
        <taxon>ecological metagenomes</taxon>
    </lineage>
</organism>
<feature type="transmembrane region" description="Helical" evidence="1">
    <location>
        <begin position="412"/>
        <end position="432"/>
    </location>
</feature>
<feature type="transmembrane region" description="Helical" evidence="1">
    <location>
        <begin position="94"/>
        <end position="114"/>
    </location>
</feature>